<gene>
    <name evidence="1" type="ORF">QE210_10425</name>
</gene>
<proteinExistence type="predicted"/>
<evidence type="ECO:0000313" key="1">
    <source>
        <dbReference type="EMBL" id="WGM00297.1"/>
    </source>
</evidence>
<name>A0AA95GJV9_9GAMM</name>
<evidence type="ECO:0000313" key="2">
    <source>
        <dbReference type="Proteomes" id="UP001177595"/>
    </source>
</evidence>
<dbReference type="EMBL" id="CP123504">
    <property type="protein sequence ID" value="WGM00297.1"/>
    <property type="molecule type" value="Genomic_DNA"/>
</dbReference>
<dbReference type="Proteomes" id="UP001177595">
    <property type="component" value="Chromosome"/>
</dbReference>
<accession>A0AA95GJV9</accession>
<dbReference type="RefSeq" id="WP_280623890.1">
    <property type="nucleotide sequence ID" value="NZ_CP123504.1"/>
</dbReference>
<protein>
    <submittedName>
        <fullName evidence="1">Uncharacterized protein</fullName>
    </submittedName>
</protein>
<dbReference type="AlphaFoldDB" id="A0AA95GJV9"/>
<sequence>MPKTNKYYFDVGFSQQKYIFELSEKRFKHIIDKFISYDDPGLAKEITGICLALSAAYLTQVREGGLEQGERYLKGIKRLVKVIESHTESYDPPYIKARHQARQLHAKEKLNLLFIDLVSRQRLSFDLYEMMNYQPDYSNWPAIEKNETIPDFIKKVVDFETKKIINL</sequence>
<reference evidence="1" key="1">
    <citation type="submission" date="2023-04" db="EMBL/GenBank/DDBJ databases">
        <title>Genome dynamics across the evolutionary transition to endosymbiosis.</title>
        <authorList>
            <person name="Siozios S."/>
            <person name="Nadal-Jimenez P."/>
            <person name="Azagi T."/>
            <person name="Sprong H."/>
            <person name="Frost C.L."/>
            <person name="Parratt S.R."/>
            <person name="Taylor G."/>
            <person name="Brettell L."/>
            <person name="Lew K.C."/>
            <person name="Croft L."/>
            <person name="King K.C."/>
            <person name="Brockhurst M.A."/>
            <person name="Hypsa V."/>
            <person name="Novakova E."/>
            <person name="Darby A.C."/>
            <person name="Hurst G.D.D."/>
        </authorList>
    </citation>
    <scope>NUCLEOTIDE SEQUENCE</scope>
    <source>
        <strain evidence="1">APv</strain>
    </source>
</reference>
<organism evidence="1 2">
    <name type="scientific">Arsenophonus nasoniae</name>
    <name type="common">son-killer infecting Nasonia vitripennis</name>
    <dbReference type="NCBI Taxonomy" id="638"/>
    <lineage>
        <taxon>Bacteria</taxon>
        <taxon>Pseudomonadati</taxon>
        <taxon>Pseudomonadota</taxon>
        <taxon>Gammaproteobacteria</taxon>
        <taxon>Enterobacterales</taxon>
        <taxon>Morganellaceae</taxon>
        <taxon>Arsenophonus</taxon>
    </lineage>
</organism>